<dbReference type="PANTHER" id="PTHR43163">
    <property type="entry name" value="DIPEPTIDE TRANSPORT SYSTEM PERMEASE PROTEIN DPPB-RELATED"/>
    <property type="match status" value="1"/>
</dbReference>
<accession>A0A381VGT6</accession>
<dbReference type="GO" id="GO:0015099">
    <property type="term" value="F:nickel cation transmembrane transporter activity"/>
    <property type="evidence" value="ECO:0007669"/>
    <property type="project" value="InterPro"/>
</dbReference>
<dbReference type="Pfam" id="PF00528">
    <property type="entry name" value="BPD_transp_1"/>
    <property type="match status" value="1"/>
</dbReference>
<feature type="transmembrane region" description="Helical" evidence="10">
    <location>
        <begin position="277"/>
        <end position="303"/>
    </location>
</feature>
<dbReference type="CDD" id="cd06261">
    <property type="entry name" value="TM_PBP2"/>
    <property type="match status" value="1"/>
</dbReference>
<feature type="transmembrane region" description="Helical" evidence="10">
    <location>
        <begin position="139"/>
        <end position="161"/>
    </location>
</feature>
<dbReference type="InterPro" id="IPR000515">
    <property type="entry name" value="MetI-like"/>
</dbReference>
<reference evidence="12" key="1">
    <citation type="submission" date="2018-05" db="EMBL/GenBank/DDBJ databases">
        <authorList>
            <person name="Lanie J.A."/>
            <person name="Ng W.-L."/>
            <person name="Kazmierczak K.M."/>
            <person name="Andrzejewski T.M."/>
            <person name="Davidsen T.M."/>
            <person name="Wayne K.J."/>
            <person name="Tettelin H."/>
            <person name="Glass J.I."/>
            <person name="Rusch D."/>
            <person name="Podicherti R."/>
            <person name="Tsui H.-C.T."/>
            <person name="Winkler M.E."/>
        </authorList>
    </citation>
    <scope>NUCLEOTIDE SEQUENCE</scope>
</reference>
<keyword evidence="8 10" id="KW-0472">Membrane</keyword>
<dbReference type="InterPro" id="IPR045621">
    <property type="entry name" value="BPD_transp_1_N"/>
</dbReference>
<keyword evidence="4" id="KW-0533">Nickel</keyword>
<keyword evidence="7" id="KW-0406">Ion transport</keyword>
<dbReference type="GO" id="GO:0005886">
    <property type="term" value="C:plasma membrane"/>
    <property type="evidence" value="ECO:0007669"/>
    <property type="project" value="UniProtKB-SubCell"/>
</dbReference>
<organism evidence="12">
    <name type="scientific">marine metagenome</name>
    <dbReference type="NCBI Taxonomy" id="408172"/>
    <lineage>
        <taxon>unclassified sequences</taxon>
        <taxon>metagenomes</taxon>
        <taxon>ecological metagenomes</taxon>
    </lineage>
</organism>
<evidence type="ECO:0000256" key="5">
    <source>
        <dbReference type="ARBA" id="ARBA00022692"/>
    </source>
</evidence>
<proteinExistence type="inferred from homology"/>
<dbReference type="Gene3D" id="1.10.3720.10">
    <property type="entry name" value="MetI-like"/>
    <property type="match status" value="1"/>
</dbReference>
<dbReference type="InterPro" id="IPR050045">
    <property type="entry name" value="Opp2B"/>
</dbReference>
<evidence type="ECO:0000256" key="2">
    <source>
        <dbReference type="ARBA" id="ARBA00022448"/>
    </source>
</evidence>
<evidence type="ECO:0000256" key="4">
    <source>
        <dbReference type="ARBA" id="ARBA00022596"/>
    </source>
</evidence>
<keyword evidence="5 10" id="KW-0812">Transmembrane</keyword>
<name>A0A381VGT6_9ZZZZ</name>
<dbReference type="PROSITE" id="PS50928">
    <property type="entry name" value="ABC_TM1"/>
    <property type="match status" value="1"/>
</dbReference>
<evidence type="ECO:0000256" key="1">
    <source>
        <dbReference type="ARBA" id="ARBA00004651"/>
    </source>
</evidence>
<evidence type="ECO:0000256" key="9">
    <source>
        <dbReference type="ARBA" id="ARBA00024202"/>
    </source>
</evidence>
<comment type="subcellular location">
    <subcellularLocation>
        <location evidence="1">Cell membrane</location>
        <topology evidence="1">Multi-pass membrane protein</topology>
    </subcellularLocation>
</comment>
<feature type="transmembrane region" description="Helical" evidence="10">
    <location>
        <begin position="105"/>
        <end position="127"/>
    </location>
</feature>
<feature type="domain" description="ABC transmembrane type-1" evidence="11">
    <location>
        <begin position="99"/>
        <end position="296"/>
    </location>
</feature>
<feature type="transmembrane region" description="Helical" evidence="10">
    <location>
        <begin position="173"/>
        <end position="192"/>
    </location>
</feature>
<dbReference type="InterPro" id="IPR035906">
    <property type="entry name" value="MetI-like_sf"/>
</dbReference>
<keyword evidence="3" id="KW-1003">Cell membrane</keyword>
<dbReference type="NCBIfam" id="NF045470">
    <property type="entry name" value="Opp2B"/>
    <property type="match status" value="1"/>
</dbReference>
<dbReference type="SUPFAM" id="SSF161098">
    <property type="entry name" value="MetI-like"/>
    <property type="match status" value="1"/>
</dbReference>
<evidence type="ECO:0000256" key="8">
    <source>
        <dbReference type="ARBA" id="ARBA00023136"/>
    </source>
</evidence>
<evidence type="ECO:0000256" key="10">
    <source>
        <dbReference type="SAM" id="Phobius"/>
    </source>
</evidence>
<comment type="similarity">
    <text evidence="9">Belongs to the binding-protein-dependent transport system permease family. OppBC subfamily.</text>
</comment>
<sequence length="310" mass="34369">MINYTIKRILEVIPVLLIVSIIVFSVMHLLPGDPTLLMLAGAEGGSIPQERLDELRIIMGLNKPLYEQYYNFISNAISGDLGTSIRLRTPVTEILLQKFPYTIKLSLLGLMIAIFLGVVIGLVAALFKDTWLDHISMTFSLIGVSMPIYWLGLLLILFFSINLNIFPSSGATGWKSIVLPALTLGFVSAGLISRLLRSSLLEVLNEDYIRTAKGKGLTDKIILIKHALKNAMIPVITILGLQFGNMLAGAVVTETVFSRPGLGRLVVNGILWKDYPLVQGTVLFIACIYVLVNLFVDISYYWFDPRIKLK</sequence>
<protein>
    <recommendedName>
        <fullName evidence="11">ABC transmembrane type-1 domain-containing protein</fullName>
    </recommendedName>
</protein>
<evidence type="ECO:0000259" key="11">
    <source>
        <dbReference type="PROSITE" id="PS50928"/>
    </source>
</evidence>
<evidence type="ECO:0000313" key="12">
    <source>
        <dbReference type="EMBL" id="SVA39565.1"/>
    </source>
</evidence>
<dbReference type="EMBL" id="UINC01008802">
    <property type="protein sequence ID" value="SVA39565.1"/>
    <property type="molecule type" value="Genomic_DNA"/>
</dbReference>
<dbReference type="AlphaFoldDB" id="A0A381VGT6"/>
<keyword evidence="6 10" id="KW-1133">Transmembrane helix</keyword>
<feature type="transmembrane region" description="Helical" evidence="10">
    <location>
        <begin position="231"/>
        <end position="257"/>
    </location>
</feature>
<keyword evidence="2" id="KW-0813">Transport</keyword>
<evidence type="ECO:0000256" key="7">
    <source>
        <dbReference type="ARBA" id="ARBA00023065"/>
    </source>
</evidence>
<feature type="transmembrane region" description="Helical" evidence="10">
    <location>
        <begin position="12"/>
        <end position="30"/>
    </location>
</feature>
<gene>
    <name evidence="12" type="ORF">METZ01_LOCUS92419</name>
</gene>
<dbReference type="Pfam" id="PF19300">
    <property type="entry name" value="BPD_transp_1_N"/>
    <property type="match status" value="1"/>
</dbReference>
<dbReference type="PANTHER" id="PTHR43163:SF6">
    <property type="entry name" value="DIPEPTIDE TRANSPORT SYSTEM PERMEASE PROTEIN DPPB-RELATED"/>
    <property type="match status" value="1"/>
</dbReference>
<evidence type="ECO:0000256" key="6">
    <source>
        <dbReference type="ARBA" id="ARBA00022989"/>
    </source>
</evidence>
<evidence type="ECO:0000256" key="3">
    <source>
        <dbReference type="ARBA" id="ARBA00022475"/>
    </source>
</evidence>